<protein>
    <submittedName>
        <fullName evidence="1">Carboxymuconolactone decarboxylase Related Protein</fullName>
        <ecNumber evidence="1">4.1.1.44</ecNumber>
    </submittedName>
</protein>
<dbReference type="InterPro" id="IPR029032">
    <property type="entry name" value="AhpD-like"/>
</dbReference>
<dbReference type="EC" id="4.1.1.44" evidence="1"/>
<sequence length="262" mass="29177">MEHNTMNEDAKGRIDATERNMQALFHQSAVTDQGNNPEFMRILQRFIFGEVCEVGSLDNHTRELVTITVLTVNQTLPQLKAHINACLNVKATPEEIREVIYQCAPFIGFPKTLNAIAVMDEVFDDHGIALPMEDTATVDEGNRHEVGASIQDEFYGDEIKERYAWLPGEFAPAVPEWLTSYAFGDIASRKGLETRERELLIVVILAALGGAEMQVRSHISGAIKAGNDAERIVCALAHAMPYMGFPRFFNALNAAREILETK</sequence>
<reference evidence="1 2" key="1">
    <citation type="submission" date="2014-03" db="EMBL/GenBank/DDBJ databases">
        <title>Genomics of Bifidobacteria.</title>
        <authorList>
            <person name="Ventura M."/>
            <person name="Milani C."/>
            <person name="Lugli G.A."/>
        </authorList>
    </citation>
    <scope>NUCLEOTIDE SEQUENCE [LARGE SCALE GENOMIC DNA]</scope>
    <source>
        <strain evidence="1 2">JCM 13495</strain>
    </source>
</reference>
<dbReference type="GO" id="GO:0051920">
    <property type="term" value="F:peroxiredoxin activity"/>
    <property type="evidence" value="ECO:0007669"/>
    <property type="project" value="InterPro"/>
</dbReference>
<keyword evidence="1" id="KW-0456">Lyase</keyword>
<dbReference type="eggNOG" id="COG0599">
    <property type="taxonomic scope" value="Bacteria"/>
</dbReference>
<evidence type="ECO:0000313" key="1">
    <source>
        <dbReference type="EMBL" id="KFJ08353.1"/>
    </source>
</evidence>
<comment type="caution">
    <text evidence="1">The sequence shown here is derived from an EMBL/GenBank/DDBJ whole genome shotgun (WGS) entry which is preliminary data.</text>
</comment>
<organism evidence="1 2">
    <name type="scientific">Bifidobacterium tsurumiense</name>
    <dbReference type="NCBI Taxonomy" id="356829"/>
    <lineage>
        <taxon>Bacteria</taxon>
        <taxon>Bacillati</taxon>
        <taxon>Actinomycetota</taxon>
        <taxon>Actinomycetes</taxon>
        <taxon>Bifidobacteriales</taxon>
        <taxon>Bifidobacteriaceae</taxon>
        <taxon>Bifidobacterium</taxon>
    </lineage>
</organism>
<dbReference type="GO" id="GO:0047575">
    <property type="term" value="F:4-carboxymuconolactone decarboxylase activity"/>
    <property type="evidence" value="ECO:0007669"/>
    <property type="project" value="UniProtKB-EC"/>
</dbReference>
<dbReference type="PANTHER" id="PTHR33570">
    <property type="entry name" value="4-CARBOXYMUCONOLACTONE DECARBOXYLASE FAMILY PROTEIN"/>
    <property type="match status" value="1"/>
</dbReference>
<dbReference type="RefSeq" id="WP_044259180.1">
    <property type="nucleotide sequence ID" value="NZ_JAXEUP010000033.1"/>
</dbReference>
<dbReference type="PANTHER" id="PTHR33570:SF2">
    <property type="entry name" value="CARBOXYMUCONOLACTONE DECARBOXYLASE-LIKE DOMAIN-CONTAINING PROTEIN"/>
    <property type="match status" value="1"/>
</dbReference>
<dbReference type="Proteomes" id="UP000029080">
    <property type="component" value="Unassembled WGS sequence"/>
</dbReference>
<dbReference type="STRING" id="356829.BITS_0868"/>
<dbReference type="AlphaFoldDB" id="A0A087EKQ2"/>
<dbReference type="Gene3D" id="1.20.1290.10">
    <property type="entry name" value="AhpD-like"/>
    <property type="match status" value="1"/>
</dbReference>
<dbReference type="OrthoDB" id="9802489at2"/>
<dbReference type="Pfam" id="PF02627">
    <property type="entry name" value="CMD"/>
    <property type="match status" value="2"/>
</dbReference>
<dbReference type="EMBL" id="JGZU01000002">
    <property type="protein sequence ID" value="KFJ08353.1"/>
    <property type="molecule type" value="Genomic_DNA"/>
</dbReference>
<evidence type="ECO:0000313" key="2">
    <source>
        <dbReference type="Proteomes" id="UP000029080"/>
    </source>
</evidence>
<dbReference type="SUPFAM" id="SSF69118">
    <property type="entry name" value="AhpD-like"/>
    <property type="match status" value="1"/>
</dbReference>
<proteinExistence type="predicted"/>
<dbReference type="InterPro" id="IPR003779">
    <property type="entry name" value="CMD-like"/>
</dbReference>
<gene>
    <name evidence="1" type="ORF">BITS_0868</name>
</gene>
<keyword evidence="2" id="KW-1185">Reference proteome</keyword>
<dbReference type="InterPro" id="IPR052512">
    <property type="entry name" value="4CMD/NDH-1_regulator"/>
</dbReference>
<accession>A0A087EKQ2</accession>
<name>A0A087EKQ2_9BIFI</name>